<accession>A0A5N5FBY3</accession>
<evidence type="ECO:0000313" key="3">
    <source>
        <dbReference type="Proteomes" id="UP000327157"/>
    </source>
</evidence>
<dbReference type="PANTHER" id="PTHR33883">
    <property type="entry name" value="WPP DOMAIN-ASSOCIATED PROTEIN"/>
    <property type="match status" value="1"/>
</dbReference>
<evidence type="ECO:0000256" key="1">
    <source>
        <dbReference type="SAM" id="MobiDB-lite"/>
    </source>
</evidence>
<evidence type="ECO:0008006" key="4">
    <source>
        <dbReference type="Google" id="ProtNLM"/>
    </source>
</evidence>
<name>A0A5N5FBY3_9ROSA</name>
<evidence type="ECO:0000313" key="2">
    <source>
        <dbReference type="EMBL" id="KAB2596014.1"/>
    </source>
</evidence>
<feature type="region of interest" description="Disordered" evidence="1">
    <location>
        <begin position="955"/>
        <end position="979"/>
    </location>
</feature>
<dbReference type="InterPro" id="IPR037490">
    <property type="entry name" value="WAP"/>
</dbReference>
<reference evidence="2 3" key="3">
    <citation type="submission" date="2019-11" db="EMBL/GenBank/DDBJ databases">
        <title>A de novo genome assembly of a pear dwarfing rootstock.</title>
        <authorList>
            <person name="Wang F."/>
            <person name="Wang J."/>
            <person name="Li S."/>
            <person name="Zhang Y."/>
            <person name="Fang M."/>
            <person name="Ma L."/>
            <person name="Zhao Y."/>
            <person name="Jiang S."/>
        </authorList>
    </citation>
    <scope>NUCLEOTIDE SEQUENCE [LARGE SCALE GENOMIC DNA]</scope>
    <source>
        <strain evidence="2">S2</strain>
        <tissue evidence="2">Leaf</tissue>
    </source>
</reference>
<keyword evidence="3" id="KW-1185">Reference proteome</keyword>
<dbReference type="AlphaFoldDB" id="A0A5N5FBY3"/>
<reference evidence="2 3" key="1">
    <citation type="submission" date="2019-09" db="EMBL/GenBank/DDBJ databases">
        <authorList>
            <person name="Ou C."/>
        </authorList>
    </citation>
    <scope>NUCLEOTIDE SEQUENCE [LARGE SCALE GENOMIC DNA]</scope>
    <source>
        <strain evidence="2">S2</strain>
        <tissue evidence="2">Leaf</tissue>
    </source>
</reference>
<dbReference type="EMBL" id="SMOL01000781">
    <property type="protein sequence ID" value="KAB2596014.1"/>
    <property type="molecule type" value="Genomic_DNA"/>
</dbReference>
<dbReference type="PANTHER" id="PTHR33883:SF7">
    <property type="entry name" value="OS04G0521600 PROTEIN"/>
    <property type="match status" value="1"/>
</dbReference>
<proteinExistence type="predicted"/>
<protein>
    <recommendedName>
        <fullName evidence="4">WPP domain-associated protein</fullName>
    </recommendedName>
</protein>
<sequence>MDSTMMWIVHQAMNNAHEKMQSKEGVLERLNGISRFYELAAMQLEGCLKFVRQETDSYTLESSYEQLLEDLSEIQTRLQRRLKESEMAIKAKDLELASLLRSSSTNIKIERRTRSEPIEEYILNNRLSRDDDEDDGDDRDNEFFSELKNSVDQQVLNIRQKLEPDYKDKEGNPEVVEGVNNKRIEQMGSDMWILKKTLDLAFGKMQDAIFKFDVGPMEQQWRCTVEKDTMSILLKGCMTDFQEKENQVSLGLKEYWSDLMNEVANLRCDLESFVGQNEVEAKCVDWMSIGGKKHSPEDFSHGKPEKQWSLKKQRSLKAEDLMQGLREEKTEEEGGHYVSKMIKNHESIIRMKSAEAEELNLLKREILQQKLNLSSRREEMGMQENSLKRKVQEIILRLDKLRDWDAKLGETFNNCKFHHDEETVLEHRFPKSDASREENLELDTLEDVWEKMEKLPYAVHEIQNEGTRAKQEQEEEDLRAVIMDKTYVTLLEGMLEENCTELHDYELENTISNDICKVLLAEMVYQWKENSDGNNIESRYREEIYCTVIHEAIKDYGSNGTIGLVKCQDLRAENSTFLKGTIREDVCWTLLQEMFKEWNECIDGHETESVFRQEIDWLTISETVKDVVKTSSDQLDQCQDTVTTKFLQSAESFIREDVYTVFIRETMKQWKMDINALKMESLVREEIYQFVTVEAFKDACVLFSEAESGNQEKFSNGMLSANRLRKGTNVNAEENLNEKIDVEDNLVLSASSEELITKGHTFGLVNSKLASKARGSQLGSSLGTSVDGSEKIYNRVSPAVVSADYREPSHCQSEANEEIRLNSSGSMSAPALRFSLALADFEHRTNEKLEMNCLRLDKMKDRLDTLVKLVSSLRKKESVYQDAFTRRCHDLWKAETEVDLLGDQVDVLVGLLEKTYTTLHHHSPVLKQYFEVSDILRLIKKELKRVVNASKNDMSMSMENKDNTNRNTMLPENTGRGNLGANVKRLEQQTEAKIHQLKTETARVSHDIVHMLMNYAMNVNNLQL</sequence>
<comment type="caution">
    <text evidence="2">The sequence shown here is derived from an EMBL/GenBank/DDBJ whole genome shotgun (WGS) entry which is preliminary data.</text>
</comment>
<dbReference type="Proteomes" id="UP000327157">
    <property type="component" value="Chromosome 7"/>
</dbReference>
<organism evidence="2 3">
    <name type="scientific">Pyrus ussuriensis x Pyrus communis</name>
    <dbReference type="NCBI Taxonomy" id="2448454"/>
    <lineage>
        <taxon>Eukaryota</taxon>
        <taxon>Viridiplantae</taxon>
        <taxon>Streptophyta</taxon>
        <taxon>Embryophyta</taxon>
        <taxon>Tracheophyta</taxon>
        <taxon>Spermatophyta</taxon>
        <taxon>Magnoliopsida</taxon>
        <taxon>eudicotyledons</taxon>
        <taxon>Gunneridae</taxon>
        <taxon>Pentapetalae</taxon>
        <taxon>rosids</taxon>
        <taxon>fabids</taxon>
        <taxon>Rosales</taxon>
        <taxon>Rosaceae</taxon>
        <taxon>Amygdaloideae</taxon>
        <taxon>Maleae</taxon>
        <taxon>Pyrus</taxon>
    </lineage>
</organism>
<gene>
    <name evidence="2" type="ORF">D8674_031464</name>
</gene>
<dbReference type="OrthoDB" id="1868826at2759"/>
<reference evidence="3" key="2">
    <citation type="submission" date="2019-10" db="EMBL/GenBank/DDBJ databases">
        <title>A de novo genome assembly of a pear dwarfing rootstock.</title>
        <authorList>
            <person name="Wang F."/>
            <person name="Wang J."/>
            <person name="Li S."/>
            <person name="Zhang Y."/>
            <person name="Fang M."/>
            <person name="Ma L."/>
            <person name="Zhao Y."/>
            <person name="Jiang S."/>
        </authorList>
    </citation>
    <scope>NUCLEOTIDE SEQUENCE [LARGE SCALE GENOMIC DNA]</scope>
</reference>